<feature type="transmembrane region" description="Helical" evidence="1">
    <location>
        <begin position="158"/>
        <end position="180"/>
    </location>
</feature>
<sequence length="183" mass="20851">MLKRISSGDDIDGDNDMLIGQQAIFTEPPGHDMICDFRGVVFSHDLCIVNTNGDEVDIYEVPDIKPSKYPNGLHHDTMEINIGSDTERNRLISISLFGQAVHRYDRIMFSEMRKLIQDYIVSVKNQPPETRKCLMIGINVNEAFNTSVDFDITLDINWILRISVCSLSALEVMVFAILYLKKH</sequence>
<dbReference type="EMBL" id="QKWP01000274">
    <property type="protein sequence ID" value="RIB23202.1"/>
    <property type="molecule type" value="Genomic_DNA"/>
</dbReference>
<keyword evidence="1" id="KW-1133">Transmembrane helix</keyword>
<keyword evidence="3" id="KW-1185">Reference proteome</keyword>
<evidence type="ECO:0000256" key="1">
    <source>
        <dbReference type="SAM" id="Phobius"/>
    </source>
</evidence>
<evidence type="ECO:0000313" key="3">
    <source>
        <dbReference type="Proteomes" id="UP000266673"/>
    </source>
</evidence>
<dbReference type="Proteomes" id="UP000266673">
    <property type="component" value="Unassembled WGS sequence"/>
</dbReference>
<protein>
    <submittedName>
        <fullName evidence="2">Uncharacterized protein</fullName>
    </submittedName>
</protein>
<keyword evidence="1" id="KW-0812">Transmembrane</keyword>
<keyword evidence="1" id="KW-0472">Membrane</keyword>
<name>A0A397VML4_9GLOM</name>
<proteinExistence type="predicted"/>
<comment type="caution">
    <text evidence="2">The sequence shown here is derived from an EMBL/GenBank/DDBJ whole genome shotgun (WGS) entry which is preliminary data.</text>
</comment>
<evidence type="ECO:0000313" key="2">
    <source>
        <dbReference type="EMBL" id="RIB23202.1"/>
    </source>
</evidence>
<reference evidence="2 3" key="1">
    <citation type="submission" date="2018-06" db="EMBL/GenBank/DDBJ databases">
        <title>Comparative genomics reveals the genomic features of Rhizophagus irregularis, R. cerebriforme, R. diaphanum and Gigaspora rosea, and their symbiotic lifestyle signature.</title>
        <authorList>
            <person name="Morin E."/>
            <person name="San Clemente H."/>
            <person name="Chen E.C.H."/>
            <person name="De La Providencia I."/>
            <person name="Hainaut M."/>
            <person name="Kuo A."/>
            <person name="Kohler A."/>
            <person name="Murat C."/>
            <person name="Tang N."/>
            <person name="Roy S."/>
            <person name="Loubradou J."/>
            <person name="Henrissat B."/>
            <person name="Grigoriev I.V."/>
            <person name="Corradi N."/>
            <person name="Roux C."/>
            <person name="Martin F.M."/>
        </authorList>
    </citation>
    <scope>NUCLEOTIDE SEQUENCE [LARGE SCALE GENOMIC DNA]</scope>
    <source>
        <strain evidence="2 3">DAOM 194757</strain>
    </source>
</reference>
<organism evidence="2 3">
    <name type="scientific">Gigaspora rosea</name>
    <dbReference type="NCBI Taxonomy" id="44941"/>
    <lineage>
        <taxon>Eukaryota</taxon>
        <taxon>Fungi</taxon>
        <taxon>Fungi incertae sedis</taxon>
        <taxon>Mucoromycota</taxon>
        <taxon>Glomeromycotina</taxon>
        <taxon>Glomeromycetes</taxon>
        <taxon>Diversisporales</taxon>
        <taxon>Gigasporaceae</taxon>
        <taxon>Gigaspora</taxon>
    </lineage>
</organism>
<dbReference type="AlphaFoldDB" id="A0A397VML4"/>
<accession>A0A397VML4</accession>
<dbReference type="OrthoDB" id="10404135at2759"/>
<gene>
    <name evidence="2" type="ORF">C2G38_2291839</name>
</gene>